<proteinExistence type="predicted"/>
<evidence type="ECO:0000256" key="1">
    <source>
        <dbReference type="SAM" id="SignalP"/>
    </source>
</evidence>
<evidence type="ECO:0000259" key="2">
    <source>
        <dbReference type="Pfam" id="PF16117"/>
    </source>
</evidence>
<dbReference type="Proteomes" id="UP000435036">
    <property type="component" value="Unassembled WGS sequence"/>
</dbReference>
<dbReference type="Pfam" id="PF16117">
    <property type="entry name" value="DUF4833"/>
    <property type="match status" value="1"/>
</dbReference>
<evidence type="ECO:0000313" key="4">
    <source>
        <dbReference type="Proteomes" id="UP000435036"/>
    </source>
</evidence>
<feature type="chain" id="PRO_5026957753" evidence="1">
    <location>
        <begin position="20"/>
        <end position="174"/>
    </location>
</feature>
<dbReference type="InterPro" id="IPR032269">
    <property type="entry name" value="DUF4833"/>
</dbReference>
<gene>
    <name evidence="3" type="ORF">GQF63_10375</name>
</gene>
<dbReference type="RefSeq" id="WP_160369151.1">
    <property type="nucleotide sequence ID" value="NZ_WSQA01000006.1"/>
</dbReference>
<accession>A0A6N8L099</accession>
<dbReference type="EMBL" id="WSQA01000006">
    <property type="protein sequence ID" value="MVZ62429.1"/>
    <property type="molecule type" value="Genomic_DNA"/>
</dbReference>
<feature type="domain" description="DUF4833" evidence="2">
    <location>
        <begin position="34"/>
        <end position="170"/>
    </location>
</feature>
<reference evidence="3 4" key="1">
    <citation type="submission" date="2019-12" db="EMBL/GenBank/DDBJ databases">
        <authorList>
            <person name="Dong K."/>
        </authorList>
    </citation>
    <scope>NUCLEOTIDE SEQUENCE [LARGE SCALE GENOMIC DNA]</scope>
    <source>
        <strain evidence="3 4">JCM 31225</strain>
    </source>
</reference>
<dbReference type="AlphaFoldDB" id="A0A6N8L099"/>
<protein>
    <submittedName>
        <fullName evidence="3">DUF4833 domain-containing protein</fullName>
    </submittedName>
</protein>
<keyword evidence="4" id="KW-1185">Reference proteome</keyword>
<name>A0A6N8L099_9SPHI</name>
<evidence type="ECO:0000313" key="3">
    <source>
        <dbReference type="EMBL" id="MVZ62429.1"/>
    </source>
</evidence>
<dbReference type="OrthoDB" id="9785831at2"/>
<comment type="caution">
    <text evidence="3">The sequence shown here is derived from an EMBL/GenBank/DDBJ whole genome shotgun (WGS) entry which is preliminary data.</text>
</comment>
<feature type="signal peptide" evidence="1">
    <location>
        <begin position="1"/>
        <end position="19"/>
    </location>
</feature>
<organism evidence="3 4">
    <name type="scientific">Sphingobacterium humi</name>
    <dbReference type="NCBI Taxonomy" id="1796905"/>
    <lineage>
        <taxon>Bacteria</taxon>
        <taxon>Pseudomonadati</taxon>
        <taxon>Bacteroidota</taxon>
        <taxon>Sphingobacteriia</taxon>
        <taxon>Sphingobacteriales</taxon>
        <taxon>Sphingobacteriaceae</taxon>
        <taxon>Sphingobacterium</taxon>
    </lineage>
</organism>
<sequence length="174" mass="20028">MRVVVMLCCLLGSILPALGQSGYPKPTQMKNVLFYIQHNRNTNTYIYELRKTMLGDVDAENPIKVYRQMFEENAEIKALSVVQRNFAYGISSTPLDKNTYEATIVSLPSQKFYLRVKSKTNFYVETTVNGNTFKLDRIFLHLKEGTSGLSTKTDYIIFYGRKDNKPVAERMEIE</sequence>
<keyword evidence="1" id="KW-0732">Signal</keyword>